<dbReference type="PANTHER" id="PTHR45778:SF7">
    <property type="entry name" value="PURPLE ACID PHOSPHATASE"/>
    <property type="match status" value="1"/>
</dbReference>
<dbReference type="Proteomes" id="UP000663887">
    <property type="component" value="Unassembled WGS sequence"/>
</dbReference>
<accession>A0A819D0M7</accession>
<sequence>MVNRFHSPSNGNSLFWYSFDIGLVHIVYYSTEHDFRRLSSQYKWLEQDLRSIDRIRIPWILVTAHRPMYSSLIGIHLIQIMLQLNIEPLLYKYHVDLNLHGHTHSYGRTCPMYQHKCIDDGITQVLIGMVGMI</sequence>
<evidence type="ECO:0000313" key="10">
    <source>
        <dbReference type="EMBL" id="CAF3857270.1"/>
    </source>
</evidence>
<evidence type="ECO:0000313" key="8">
    <source>
        <dbReference type="EMBL" id="CAF3810698.1"/>
    </source>
</evidence>
<name>A0A819D0M7_9BILA</name>
<dbReference type="Proteomes" id="UP000663842">
    <property type="component" value="Unassembled WGS sequence"/>
</dbReference>
<reference evidence="9" key="1">
    <citation type="submission" date="2021-02" db="EMBL/GenBank/DDBJ databases">
        <authorList>
            <person name="Nowell W R."/>
        </authorList>
    </citation>
    <scope>NUCLEOTIDE SEQUENCE</scope>
</reference>
<dbReference type="EMBL" id="CAJNOV010010386">
    <property type="protein sequence ID" value="CAF1403814.1"/>
    <property type="molecule type" value="Genomic_DNA"/>
</dbReference>
<dbReference type="EMBL" id="CAJNRG010003863">
    <property type="protein sequence ID" value="CAF2061228.1"/>
    <property type="molecule type" value="Genomic_DNA"/>
</dbReference>
<organism evidence="9 12">
    <name type="scientific">Rotaria magnacalcarata</name>
    <dbReference type="NCBI Taxonomy" id="392030"/>
    <lineage>
        <taxon>Eukaryota</taxon>
        <taxon>Metazoa</taxon>
        <taxon>Spiralia</taxon>
        <taxon>Gnathifera</taxon>
        <taxon>Rotifera</taxon>
        <taxon>Eurotatoria</taxon>
        <taxon>Bdelloidea</taxon>
        <taxon>Philodinida</taxon>
        <taxon>Philodinidae</taxon>
        <taxon>Rotaria</taxon>
    </lineage>
</organism>
<dbReference type="EMBL" id="CAJOBG010000524">
    <property type="protein sequence ID" value="CAF3825301.1"/>
    <property type="molecule type" value="Genomic_DNA"/>
</dbReference>
<evidence type="ECO:0000313" key="7">
    <source>
        <dbReference type="EMBL" id="CAF3765185.1"/>
    </source>
</evidence>
<protein>
    <recommendedName>
        <fullName evidence="1">Calcineurin-like phosphoesterase domain-containing protein</fullName>
    </recommendedName>
</protein>
<evidence type="ECO:0000313" key="3">
    <source>
        <dbReference type="EMBL" id="CAF1670119.1"/>
    </source>
</evidence>
<dbReference type="Proteomes" id="UP000663834">
    <property type="component" value="Unassembled WGS sequence"/>
</dbReference>
<dbReference type="GO" id="GO:0016787">
    <property type="term" value="F:hydrolase activity"/>
    <property type="evidence" value="ECO:0007669"/>
    <property type="project" value="InterPro"/>
</dbReference>
<dbReference type="Proteomes" id="UP000663856">
    <property type="component" value="Unassembled WGS sequence"/>
</dbReference>
<evidence type="ECO:0000313" key="6">
    <source>
        <dbReference type="EMBL" id="CAF2234803.1"/>
    </source>
</evidence>
<proteinExistence type="predicted"/>
<dbReference type="EMBL" id="CAJOBF010001265">
    <property type="protein sequence ID" value="CAF3932020.1"/>
    <property type="molecule type" value="Genomic_DNA"/>
</dbReference>
<feature type="domain" description="Calcineurin-like phosphoesterase" evidence="1">
    <location>
        <begin position="33"/>
        <end position="106"/>
    </location>
</feature>
<evidence type="ECO:0000259" key="1">
    <source>
        <dbReference type="Pfam" id="PF00149"/>
    </source>
</evidence>
<dbReference type="Proteomes" id="UP000663824">
    <property type="component" value="Unassembled WGS sequence"/>
</dbReference>
<dbReference type="PANTHER" id="PTHR45778">
    <property type="entry name" value="PURPLE ACID PHOSPHATASE-RELATED"/>
    <property type="match status" value="1"/>
</dbReference>
<dbReference type="InterPro" id="IPR029052">
    <property type="entry name" value="Metallo-depent_PP-like"/>
</dbReference>
<gene>
    <name evidence="7" type="ORF">BYL167_LOCUS1087</name>
    <name evidence="2" type="ORF">CJN711_LOCUS22113</name>
    <name evidence="8" type="ORF">GIL414_LOCUS1619</name>
    <name evidence="3" type="ORF">KQP761_LOCUS34075</name>
    <name evidence="6" type="ORF">MBJ925_LOCUS37073</name>
    <name evidence="9" type="ORF">OVN521_LOCUS5308</name>
    <name evidence="10" type="ORF">SMN809_LOCUS4353</name>
    <name evidence="11" type="ORF">UXM345_LOCUS12248</name>
    <name evidence="5" type="ORF">WKI299_LOCUS27066</name>
    <name evidence="4" type="ORF">XDN619_LOCUS10598</name>
</gene>
<dbReference type="Gene3D" id="3.60.21.10">
    <property type="match status" value="1"/>
</dbReference>
<evidence type="ECO:0000313" key="12">
    <source>
        <dbReference type="Proteomes" id="UP000663866"/>
    </source>
</evidence>
<evidence type="ECO:0000313" key="5">
    <source>
        <dbReference type="EMBL" id="CAF2134850.1"/>
    </source>
</evidence>
<dbReference type="InterPro" id="IPR004843">
    <property type="entry name" value="Calcineurin-like_PHP"/>
</dbReference>
<dbReference type="SUPFAM" id="SSF56300">
    <property type="entry name" value="Metallo-dependent phosphatases"/>
    <property type="match status" value="1"/>
</dbReference>
<comment type="caution">
    <text evidence="9">The sequence shown here is derived from an EMBL/GenBank/DDBJ whole genome shotgun (WGS) entry which is preliminary data.</text>
</comment>
<evidence type="ECO:0000313" key="2">
    <source>
        <dbReference type="EMBL" id="CAF1403814.1"/>
    </source>
</evidence>
<dbReference type="EMBL" id="CAJNRE010020515">
    <property type="protein sequence ID" value="CAF2234803.1"/>
    <property type="molecule type" value="Genomic_DNA"/>
</dbReference>
<keyword evidence="12" id="KW-1185">Reference proteome</keyword>
<dbReference type="EMBL" id="CAJNOW010019043">
    <property type="protein sequence ID" value="CAF1670119.1"/>
    <property type="molecule type" value="Genomic_DNA"/>
</dbReference>
<dbReference type="Proteomes" id="UP000663866">
    <property type="component" value="Unassembled WGS sequence"/>
</dbReference>
<dbReference type="Pfam" id="PF00149">
    <property type="entry name" value="Metallophos"/>
    <property type="match status" value="1"/>
</dbReference>
<dbReference type="EMBL" id="CAJOBJ010000275">
    <property type="protein sequence ID" value="CAF3810698.1"/>
    <property type="molecule type" value="Genomic_DNA"/>
</dbReference>
<dbReference type="EMBL" id="CAJOBI010000995">
    <property type="protein sequence ID" value="CAF3857270.1"/>
    <property type="molecule type" value="Genomic_DNA"/>
</dbReference>
<dbReference type="OrthoDB" id="45007at2759"/>
<dbReference type="Proteomes" id="UP000681720">
    <property type="component" value="Unassembled WGS sequence"/>
</dbReference>
<dbReference type="EMBL" id="CAJOBH010000149">
    <property type="protein sequence ID" value="CAF3765185.1"/>
    <property type="molecule type" value="Genomic_DNA"/>
</dbReference>
<dbReference type="EMBL" id="CAJNRF010011756">
    <property type="protein sequence ID" value="CAF2134850.1"/>
    <property type="molecule type" value="Genomic_DNA"/>
</dbReference>
<dbReference type="Proteomes" id="UP000681967">
    <property type="component" value="Unassembled WGS sequence"/>
</dbReference>
<evidence type="ECO:0000313" key="4">
    <source>
        <dbReference type="EMBL" id="CAF2061228.1"/>
    </source>
</evidence>
<dbReference type="AlphaFoldDB" id="A0A819D0M7"/>
<evidence type="ECO:0000313" key="9">
    <source>
        <dbReference type="EMBL" id="CAF3825301.1"/>
    </source>
</evidence>
<evidence type="ECO:0000313" key="11">
    <source>
        <dbReference type="EMBL" id="CAF3932020.1"/>
    </source>
</evidence>
<dbReference type="Proteomes" id="UP000676336">
    <property type="component" value="Unassembled WGS sequence"/>
</dbReference>
<dbReference type="Proteomes" id="UP000663855">
    <property type="component" value="Unassembled WGS sequence"/>
</dbReference>